<dbReference type="SUPFAM" id="SSF56935">
    <property type="entry name" value="Porins"/>
    <property type="match status" value="1"/>
</dbReference>
<gene>
    <name evidence="2" type="ORF">ACFO5Q_17095</name>
</gene>
<sequence>MMTRRWCASTLAGGLVAFCSGSGAVFAGDIDFFGLLQLDALDVHAADNQQLSAGNGLRALKTGIKARLSERLDTQVELAVSSSGDVSLDDSFVRYRLGDNMALSFGYLKIYHTLSAATSETVGGLPERSLASNAFEVGTGGQLGVFLQTGGGNWSVQTGVSFDDLNDDTADTNGWGLHARATYAPILAEEAFLHVGLSAYYRDEDDNLLFLSARPEAWLDGGRMFASGLVEADHYRHANIELATSSGPWLFDAEYGGLRTKGREAHSYDGGHIAASYVLTGEHRAYDAGAGKLKAFSLHDR</sequence>
<dbReference type="Pfam" id="PF07396">
    <property type="entry name" value="Porin_O_P"/>
    <property type="match status" value="1"/>
</dbReference>
<dbReference type="EMBL" id="JBHSCR010000033">
    <property type="protein sequence ID" value="MFC4349569.1"/>
    <property type="molecule type" value="Genomic_DNA"/>
</dbReference>
<accession>A0ABV8UEA1</accession>
<reference evidence="3" key="1">
    <citation type="journal article" date="2019" name="Int. J. Syst. Evol. Microbiol.">
        <title>The Global Catalogue of Microorganisms (GCM) 10K type strain sequencing project: providing services to taxonomists for standard genome sequencing and annotation.</title>
        <authorList>
            <consortium name="The Broad Institute Genomics Platform"/>
            <consortium name="The Broad Institute Genome Sequencing Center for Infectious Disease"/>
            <person name="Wu L."/>
            <person name="Ma J."/>
        </authorList>
    </citation>
    <scope>NUCLEOTIDE SEQUENCE [LARGE SCALE GENOMIC DNA]</scope>
    <source>
        <strain evidence="3">CGMCC 1.15304</strain>
    </source>
</reference>
<dbReference type="RefSeq" id="WP_197421034.1">
    <property type="nucleotide sequence ID" value="NZ_JBHSCR010000033.1"/>
</dbReference>
<evidence type="ECO:0000313" key="3">
    <source>
        <dbReference type="Proteomes" id="UP001595776"/>
    </source>
</evidence>
<proteinExistence type="predicted"/>
<name>A0ABV8UEA1_9PROT</name>
<keyword evidence="1" id="KW-0732">Signal</keyword>
<comment type="caution">
    <text evidence="2">The sequence shown here is derived from an EMBL/GenBank/DDBJ whole genome shotgun (WGS) entry which is preliminary data.</text>
</comment>
<organism evidence="2 3">
    <name type="scientific">Kordiimonas lipolytica</name>
    <dbReference type="NCBI Taxonomy" id="1662421"/>
    <lineage>
        <taxon>Bacteria</taxon>
        <taxon>Pseudomonadati</taxon>
        <taxon>Pseudomonadota</taxon>
        <taxon>Alphaproteobacteria</taxon>
        <taxon>Kordiimonadales</taxon>
        <taxon>Kordiimonadaceae</taxon>
        <taxon>Kordiimonas</taxon>
    </lineage>
</organism>
<feature type="chain" id="PRO_5045220050" evidence="1">
    <location>
        <begin position="28"/>
        <end position="301"/>
    </location>
</feature>
<dbReference type="Gene3D" id="2.40.160.10">
    <property type="entry name" value="Porin"/>
    <property type="match status" value="1"/>
</dbReference>
<dbReference type="Proteomes" id="UP001595776">
    <property type="component" value="Unassembled WGS sequence"/>
</dbReference>
<feature type="signal peptide" evidence="1">
    <location>
        <begin position="1"/>
        <end position="27"/>
    </location>
</feature>
<dbReference type="InterPro" id="IPR010870">
    <property type="entry name" value="Porin_O/P"/>
</dbReference>
<evidence type="ECO:0000313" key="2">
    <source>
        <dbReference type="EMBL" id="MFC4349569.1"/>
    </source>
</evidence>
<evidence type="ECO:0000256" key="1">
    <source>
        <dbReference type="SAM" id="SignalP"/>
    </source>
</evidence>
<dbReference type="InterPro" id="IPR023614">
    <property type="entry name" value="Porin_dom_sf"/>
</dbReference>
<protein>
    <submittedName>
        <fullName evidence="2">Porin</fullName>
    </submittedName>
</protein>
<keyword evidence="3" id="KW-1185">Reference proteome</keyword>